<dbReference type="SUPFAM" id="SSF56112">
    <property type="entry name" value="Protein kinase-like (PK-like)"/>
    <property type="match status" value="1"/>
</dbReference>
<dbReference type="EMBL" id="KF125845">
    <property type="protein sequence ID" value="AIA93180.1"/>
    <property type="molecule type" value="Genomic_DNA"/>
</dbReference>
<dbReference type="AlphaFoldDB" id="A0A060CJD4"/>
<accession>A0A060CJD4</accession>
<evidence type="ECO:0000313" key="1">
    <source>
        <dbReference type="EMBL" id="AIA93180.1"/>
    </source>
</evidence>
<name>A0A060CJD4_9MICO</name>
<reference evidence="1" key="1">
    <citation type="journal article" date="2013" name="Environ. Microbiol.">
        <title>Seasonally variable intestinal metagenomes of the red palm weevil (Rhynchophorus ferrugineus).</title>
        <authorList>
            <person name="Jia S."/>
            <person name="Zhang X."/>
            <person name="Zhang G."/>
            <person name="Yin A."/>
            <person name="Zhang S."/>
            <person name="Li F."/>
            <person name="Wang L."/>
            <person name="Zhao D."/>
            <person name="Yun Q."/>
            <person name="Tala"/>
            <person name="Wang J."/>
            <person name="Sun G."/>
            <person name="Baabdullah M."/>
            <person name="Yu X."/>
            <person name="Hu S."/>
            <person name="Al-Mssallem I.S."/>
            <person name="Yu J."/>
        </authorList>
    </citation>
    <scope>NUCLEOTIDE SEQUENCE</scope>
</reference>
<dbReference type="Gene3D" id="3.90.1200.10">
    <property type="match status" value="1"/>
</dbReference>
<feature type="non-terminal residue" evidence="1">
    <location>
        <position position="180"/>
    </location>
</feature>
<proteinExistence type="predicted"/>
<sequence>DAAHLGAALGAVHDALAQTFPTTTLSGAQVSRAMVERLDAAVVAAPALLPHRRALTALFAAVGAQRIPAQRIHGDFHLGQTLRVPVTGQANPWRIIDFEGEPLRPLAQRRLPDSPWRDVAGMTRSLGYATSASPDPDGPATAHWLHATRRAFLDAYCGGLTDARLALLLAYEADKAAYEV</sequence>
<protein>
    <submittedName>
        <fullName evidence="1">CAZy families CBM48|GH13 protein</fullName>
    </submittedName>
</protein>
<dbReference type="InterPro" id="IPR011009">
    <property type="entry name" value="Kinase-like_dom_sf"/>
</dbReference>
<organism evidence="1">
    <name type="scientific">uncultured Kytococcus sp</name>
    <dbReference type="NCBI Taxonomy" id="1074240"/>
    <lineage>
        <taxon>Bacteria</taxon>
        <taxon>Bacillati</taxon>
        <taxon>Actinomycetota</taxon>
        <taxon>Actinomycetes</taxon>
        <taxon>Micrococcales</taxon>
        <taxon>Kytococcaceae</taxon>
        <taxon>Kytococcus</taxon>
        <taxon>environmental samples</taxon>
    </lineage>
</organism>
<feature type="non-terminal residue" evidence="1">
    <location>
        <position position="1"/>
    </location>
</feature>